<dbReference type="Proteomes" id="UP000760494">
    <property type="component" value="Unassembled WGS sequence"/>
</dbReference>
<protein>
    <submittedName>
        <fullName evidence="1">Uncharacterized protein</fullName>
    </submittedName>
</protein>
<evidence type="ECO:0000313" key="1">
    <source>
        <dbReference type="EMBL" id="VTT72542.1"/>
    </source>
</evidence>
<proteinExistence type="predicted"/>
<reference evidence="1" key="1">
    <citation type="submission" date="2019-05" db="EMBL/GenBank/DDBJ databases">
        <authorList>
            <person name="Piombo E."/>
        </authorList>
    </citation>
    <scope>NUCLEOTIDE SEQUENCE</scope>
    <source>
        <strain evidence="1">C2S</strain>
    </source>
</reference>
<accession>A0A0I9YB30</accession>
<sequence>MSNRDYINVTPGTFTIEDMLRQMSRPIIFNQNGLMLPGDASTLKKVPELKAIGITGGGVLCGLRFESPSGETGNMVAPSNLAENAIIYQGDDAGERPAIEGSGLLRRSHTKIGSMPLRITNKGRMEGKLPDGYRRVELKLSFVEKSDINVRHGEGIQIATCADEKEKVNILFPWDDDILGEDNTKALMFEEVVDGGEGTGACWILERGME</sequence>
<organism evidence="1 2">
    <name type="scientific">Fusarium fujikuroi</name>
    <name type="common">Bakanae and foot rot disease fungus</name>
    <name type="synonym">Gibberella fujikuroi</name>
    <dbReference type="NCBI Taxonomy" id="5127"/>
    <lineage>
        <taxon>Eukaryota</taxon>
        <taxon>Fungi</taxon>
        <taxon>Dikarya</taxon>
        <taxon>Ascomycota</taxon>
        <taxon>Pezizomycotina</taxon>
        <taxon>Sordariomycetes</taxon>
        <taxon>Hypocreomycetidae</taxon>
        <taxon>Hypocreales</taxon>
        <taxon>Nectriaceae</taxon>
        <taxon>Fusarium</taxon>
        <taxon>Fusarium fujikuroi species complex</taxon>
    </lineage>
</organism>
<comment type="caution">
    <text evidence="1">The sequence shown here is derived from an EMBL/GenBank/DDBJ whole genome shotgun (WGS) entry which is preliminary data.</text>
</comment>
<dbReference type="EMBL" id="CABFJX010000346">
    <property type="protein sequence ID" value="VTT72542.1"/>
    <property type="molecule type" value="Genomic_DNA"/>
</dbReference>
<evidence type="ECO:0000313" key="2">
    <source>
        <dbReference type="Proteomes" id="UP000760494"/>
    </source>
</evidence>
<dbReference type="OrthoDB" id="4999879at2759"/>
<name>A0A0I9YB30_FUSFU</name>
<gene>
    <name evidence="1" type="ORF">C2S_8628</name>
</gene>
<dbReference type="AlphaFoldDB" id="A0A0I9YB30"/>